<gene>
    <name evidence="1" type="ORF">NE695_18500</name>
</gene>
<evidence type="ECO:0000313" key="2">
    <source>
        <dbReference type="Proteomes" id="UP001524473"/>
    </source>
</evidence>
<comment type="caution">
    <text evidence="1">The sequence shown here is derived from an EMBL/GenBank/DDBJ whole genome shotgun (WGS) entry which is preliminary data.</text>
</comment>
<feature type="non-terminal residue" evidence="1">
    <location>
        <position position="83"/>
    </location>
</feature>
<feature type="non-terminal residue" evidence="1">
    <location>
        <position position="1"/>
    </location>
</feature>
<protein>
    <submittedName>
        <fullName evidence="1">Uncharacterized protein</fullName>
    </submittedName>
</protein>
<reference evidence="1 2" key="1">
    <citation type="submission" date="2022-06" db="EMBL/GenBank/DDBJ databases">
        <title>Isolation of gut microbiota from human fecal samples.</title>
        <authorList>
            <person name="Pamer E.G."/>
            <person name="Barat B."/>
            <person name="Waligurski E."/>
            <person name="Medina S."/>
            <person name="Paddock L."/>
            <person name="Mostad J."/>
        </authorList>
    </citation>
    <scope>NUCLEOTIDE SEQUENCE [LARGE SCALE GENOMIC DNA]</scope>
    <source>
        <strain evidence="1 2">DFI.9.73</strain>
    </source>
</reference>
<dbReference type="Proteomes" id="UP001524473">
    <property type="component" value="Unassembled WGS sequence"/>
</dbReference>
<accession>A0ABT1S4M3</accession>
<sequence>DTIPTPLGQMVVHKTPFMDSTYVDRPITVTKSSPMVTTNAYRATVKSDVANKQASIVTISMNSSVPKRAEDVINTLIAVYEED</sequence>
<keyword evidence="2" id="KW-1185">Reference proteome</keyword>
<dbReference type="EMBL" id="JANFZH010000141">
    <property type="protein sequence ID" value="MCQ4841892.1"/>
    <property type="molecule type" value="Genomic_DNA"/>
</dbReference>
<evidence type="ECO:0000313" key="1">
    <source>
        <dbReference type="EMBL" id="MCQ4841892.1"/>
    </source>
</evidence>
<name>A0ABT1S4M3_9FIRM</name>
<proteinExistence type="predicted"/>
<organism evidence="1 2">
    <name type="scientific">Neglectibacter timonensis</name>
    <dbReference type="NCBI Taxonomy" id="1776382"/>
    <lineage>
        <taxon>Bacteria</taxon>
        <taxon>Bacillati</taxon>
        <taxon>Bacillota</taxon>
        <taxon>Clostridia</taxon>
        <taxon>Eubacteriales</taxon>
        <taxon>Oscillospiraceae</taxon>
        <taxon>Neglectibacter</taxon>
    </lineage>
</organism>